<accession>A0AAP0DBV6</accession>
<keyword evidence="13 21" id="KW-0472">Membrane</keyword>
<evidence type="ECO:0000256" key="3">
    <source>
        <dbReference type="ARBA" id="ARBA00022536"/>
    </source>
</evidence>
<proteinExistence type="predicted"/>
<keyword evidence="26" id="KW-1185">Reference proteome</keyword>
<keyword evidence="14" id="KW-1015">Disulfide bond</keyword>
<feature type="domain" description="EGF-like" evidence="24">
    <location>
        <begin position="266"/>
        <end position="310"/>
    </location>
</feature>
<evidence type="ECO:0000259" key="23">
    <source>
        <dbReference type="PROSITE" id="PS50011"/>
    </source>
</evidence>
<dbReference type="InterPro" id="IPR000742">
    <property type="entry name" value="EGF"/>
</dbReference>
<dbReference type="InterPro" id="IPR049883">
    <property type="entry name" value="NOTCH1_EGF-like"/>
</dbReference>
<dbReference type="GO" id="GO:0005509">
    <property type="term" value="F:calcium ion binding"/>
    <property type="evidence" value="ECO:0007669"/>
    <property type="project" value="InterPro"/>
</dbReference>
<dbReference type="GO" id="GO:0030247">
    <property type="term" value="F:polysaccharide binding"/>
    <property type="evidence" value="ECO:0007669"/>
    <property type="project" value="InterPro"/>
</dbReference>
<protein>
    <submittedName>
        <fullName evidence="25">Uncharacterized protein</fullName>
    </submittedName>
</protein>
<dbReference type="InterPro" id="IPR045274">
    <property type="entry name" value="WAK-like"/>
</dbReference>
<keyword evidence="8" id="KW-0677">Repeat</keyword>
<feature type="domain" description="EGF-like" evidence="24">
    <location>
        <begin position="311"/>
        <end position="345"/>
    </location>
</feature>
<comment type="function">
    <text evidence="18">Serine/threonine-protein kinase that may function as a signaling receptor of extracellular matrix component. Binding to pectin may have significance in the control of cell expansion, morphogenesis and development.</text>
</comment>
<dbReference type="CDD" id="cd14066">
    <property type="entry name" value="STKc_IRAK"/>
    <property type="match status" value="1"/>
</dbReference>
<evidence type="ECO:0000256" key="20">
    <source>
        <dbReference type="PROSITE-ProRule" id="PRU10141"/>
    </source>
</evidence>
<dbReference type="PROSITE" id="PS01187">
    <property type="entry name" value="EGF_CA"/>
    <property type="match status" value="1"/>
</dbReference>
<organism evidence="25 26">
    <name type="scientific">Deinandra increscens subsp. villosa</name>
    <dbReference type="NCBI Taxonomy" id="3103831"/>
    <lineage>
        <taxon>Eukaryota</taxon>
        <taxon>Viridiplantae</taxon>
        <taxon>Streptophyta</taxon>
        <taxon>Embryophyta</taxon>
        <taxon>Tracheophyta</taxon>
        <taxon>Spermatophyta</taxon>
        <taxon>Magnoliopsida</taxon>
        <taxon>eudicotyledons</taxon>
        <taxon>Gunneridae</taxon>
        <taxon>Pentapetalae</taxon>
        <taxon>asterids</taxon>
        <taxon>campanulids</taxon>
        <taxon>Asterales</taxon>
        <taxon>Asteraceae</taxon>
        <taxon>Asteroideae</taxon>
        <taxon>Heliantheae alliance</taxon>
        <taxon>Madieae</taxon>
        <taxon>Madiinae</taxon>
        <taxon>Deinandra</taxon>
    </lineage>
</organism>
<feature type="domain" description="Protein kinase" evidence="23">
    <location>
        <begin position="439"/>
        <end position="721"/>
    </location>
</feature>
<evidence type="ECO:0000256" key="18">
    <source>
        <dbReference type="ARBA" id="ARBA00058961"/>
    </source>
</evidence>
<evidence type="ECO:0000256" key="13">
    <source>
        <dbReference type="ARBA" id="ARBA00023136"/>
    </source>
</evidence>
<evidence type="ECO:0000256" key="1">
    <source>
        <dbReference type="ARBA" id="ARBA00004479"/>
    </source>
</evidence>
<evidence type="ECO:0000256" key="8">
    <source>
        <dbReference type="ARBA" id="ARBA00022737"/>
    </source>
</evidence>
<dbReference type="PROSITE" id="PS00010">
    <property type="entry name" value="ASX_HYDROXYL"/>
    <property type="match status" value="1"/>
</dbReference>
<keyword evidence="5" id="KW-0808">Transferase</keyword>
<comment type="catalytic activity">
    <reaction evidence="17">
        <text>L-threonyl-[protein] + ATP = O-phospho-L-threonyl-[protein] + ADP + H(+)</text>
        <dbReference type="Rhea" id="RHEA:46608"/>
        <dbReference type="Rhea" id="RHEA-COMP:11060"/>
        <dbReference type="Rhea" id="RHEA-COMP:11605"/>
        <dbReference type="ChEBI" id="CHEBI:15378"/>
        <dbReference type="ChEBI" id="CHEBI:30013"/>
        <dbReference type="ChEBI" id="CHEBI:30616"/>
        <dbReference type="ChEBI" id="CHEBI:61977"/>
        <dbReference type="ChEBI" id="CHEBI:456216"/>
    </reaction>
</comment>
<keyword evidence="12 21" id="KW-1133">Transmembrane helix</keyword>
<evidence type="ECO:0000313" key="26">
    <source>
        <dbReference type="Proteomes" id="UP001408789"/>
    </source>
</evidence>
<dbReference type="InterPro" id="IPR000719">
    <property type="entry name" value="Prot_kinase_dom"/>
</dbReference>
<dbReference type="InterPro" id="IPR001881">
    <property type="entry name" value="EGF-like_Ca-bd_dom"/>
</dbReference>
<dbReference type="PROSITE" id="PS00108">
    <property type="entry name" value="PROTEIN_KINASE_ST"/>
    <property type="match status" value="1"/>
</dbReference>
<dbReference type="PROSITE" id="PS50011">
    <property type="entry name" value="PROTEIN_KINASE_DOM"/>
    <property type="match status" value="1"/>
</dbReference>
<feature type="binding site" evidence="20">
    <location>
        <position position="468"/>
    </location>
    <ligand>
        <name>ATP</name>
        <dbReference type="ChEBI" id="CHEBI:30616"/>
    </ligand>
</feature>
<name>A0AAP0DBV6_9ASTR</name>
<reference evidence="25 26" key="1">
    <citation type="submission" date="2024-04" db="EMBL/GenBank/DDBJ databases">
        <title>The reference genome of an endangered Asteraceae, Deinandra increscens subsp. villosa, native to the Central Coast of California.</title>
        <authorList>
            <person name="Guilliams M."/>
            <person name="Hasenstab-Lehman K."/>
            <person name="Meyer R."/>
            <person name="Mcevoy S."/>
        </authorList>
    </citation>
    <scope>NUCLEOTIDE SEQUENCE [LARGE SCALE GENOMIC DNA]</scope>
    <source>
        <tissue evidence="25">Leaf</tissue>
    </source>
</reference>
<evidence type="ECO:0000256" key="15">
    <source>
        <dbReference type="ARBA" id="ARBA00023180"/>
    </source>
</evidence>
<keyword evidence="10" id="KW-0418">Kinase</keyword>
<feature type="transmembrane region" description="Helical" evidence="21">
    <location>
        <begin position="365"/>
        <end position="385"/>
    </location>
</feature>
<keyword evidence="7 22" id="KW-0732">Signal</keyword>
<evidence type="ECO:0000256" key="4">
    <source>
        <dbReference type="ARBA" id="ARBA00022553"/>
    </source>
</evidence>
<evidence type="ECO:0000256" key="22">
    <source>
        <dbReference type="SAM" id="SignalP"/>
    </source>
</evidence>
<dbReference type="InterPro" id="IPR018097">
    <property type="entry name" value="EGF_Ca-bd_CS"/>
</dbReference>
<dbReference type="InterPro" id="IPR000152">
    <property type="entry name" value="EGF-type_Asp/Asn_hydroxyl_site"/>
</dbReference>
<gene>
    <name evidence="25" type="ORF">SSX86_008729</name>
</gene>
<comment type="caution">
    <text evidence="19">Lacks conserved residue(s) required for the propagation of feature annotation.</text>
</comment>
<comment type="catalytic activity">
    <reaction evidence="16">
        <text>L-seryl-[protein] + ATP = O-phospho-L-seryl-[protein] + ADP + H(+)</text>
        <dbReference type="Rhea" id="RHEA:17989"/>
        <dbReference type="Rhea" id="RHEA-COMP:9863"/>
        <dbReference type="Rhea" id="RHEA-COMP:11604"/>
        <dbReference type="ChEBI" id="CHEBI:15378"/>
        <dbReference type="ChEBI" id="CHEBI:29999"/>
        <dbReference type="ChEBI" id="CHEBI:30616"/>
        <dbReference type="ChEBI" id="CHEBI:83421"/>
        <dbReference type="ChEBI" id="CHEBI:456216"/>
    </reaction>
</comment>
<dbReference type="SMART" id="SM00179">
    <property type="entry name" value="EGF_CA"/>
    <property type="match status" value="1"/>
</dbReference>
<evidence type="ECO:0000256" key="17">
    <source>
        <dbReference type="ARBA" id="ARBA00047951"/>
    </source>
</evidence>
<evidence type="ECO:0000256" key="21">
    <source>
        <dbReference type="SAM" id="Phobius"/>
    </source>
</evidence>
<dbReference type="SMART" id="SM00181">
    <property type="entry name" value="EGF"/>
    <property type="match status" value="2"/>
</dbReference>
<evidence type="ECO:0000256" key="2">
    <source>
        <dbReference type="ARBA" id="ARBA00022527"/>
    </source>
</evidence>
<dbReference type="FunFam" id="3.30.200.20:FF:000043">
    <property type="entry name" value="Wall-associated receptor kinase 2"/>
    <property type="match status" value="1"/>
</dbReference>
<dbReference type="Gene3D" id="3.30.200.20">
    <property type="entry name" value="Phosphorylase Kinase, domain 1"/>
    <property type="match status" value="1"/>
</dbReference>
<evidence type="ECO:0000256" key="12">
    <source>
        <dbReference type="ARBA" id="ARBA00022989"/>
    </source>
</evidence>
<evidence type="ECO:0000259" key="24">
    <source>
        <dbReference type="PROSITE" id="PS50026"/>
    </source>
</evidence>
<feature type="chain" id="PRO_5042986605" evidence="22">
    <location>
        <begin position="19"/>
        <end position="774"/>
    </location>
</feature>
<evidence type="ECO:0000313" key="25">
    <source>
        <dbReference type="EMBL" id="KAK9072296.1"/>
    </source>
</evidence>
<comment type="subcellular location">
    <subcellularLocation>
        <location evidence="1">Membrane</location>
        <topology evidence="1">Single-pass type I membrane protein</topology>
    </subcellularLocation>
</comment>
<keyword evidence="6 21" id="KW-0812">Transmembrane</keyword>
<dbReference type="PANTHER" id="PTHR27005:SF530">
    <property type="entry name" value="PROTEIN KINASE DOMAIN-CONTAINING PROTEIN"/>
    <property type="match status" value="1"/>
</dbReference>
<dbReference type="SUPFAM" id="SSF57196">
    <property type="entry name" value="EGF/Laminin"/>
    <property type="match status" value="1"/>
</dbReference>
<dbReference type="Pfam" id="PF13947">
    <property type="entry name" value="GUB_WAK_bind"/>
    <property type="match status" value="1"/>
</dbReference>
<sequence>MILLFLVLYLSRLSLSPAATTKTAVNNITIPGCPSKCGSLTVPYPFGIGTNSGCSIGPWFDITCNTSFDPPKAFLSAEVFSYLGVNRTIQRIEVVDISDEHVRVRNAIASKCYDQTGEMIQTNASGLTLTNSYFTLSERNKVFAVGCDDYAFVSPVAEIEGRNFSSGCVSICSNVTDVPNGTCSGLGCCATSLPTGLSTYLANVYSIFSHSQVWSFSKCGYTFLGEESAFTFQGASDFVDPNFATRTAETVPVVLNWVIGSRSCSDYRNTSDYYCQENSVCVDFDGGNGGYRCSCENGYQGNPYLSPGCHDIDECADPNANPCNGTCTNLPGSFNCSCPHGYEGDGRKNGSGCTARNSKSPALKLSLGIGIGFLSIFIAMGWLYFTHQRRKIIKLREKFFLKNGGMLLKQQFGSNEFGGVNQSNKIFTTEELEKATKNFSDDMILGRGGYGTVYKGILPDGTIVAIKKSRVMDDSQIEQFINEVVILTQTNHRNVVKLLGCCLETEVPLLVYECVSNGTLFHHIHANDQPRWLSWDNRLRIAVESAGALAYLHSAASKPIIHRDVKSANILLDENLVAKISDFGASRLIPLDQTEVTTLVQGTIGYLDPEYFNTSQLTDKSDVYSFGVVLLELLTGKKPISMDQDQVQRNLAAFFLVSFKSNNFFQILDPRVVREGSLVQLEAIASLVKRCLNMNGYDRPTMKEVAMELESLRKLTKQQWVNQHGSEDGSSRVHEGEHSDLYNVSINPYMDSIEASSLYSSDQIHSLYPVDEPR</sequence>
<feature type="signal peptide" evidence="22">
    <location>
        <begin position="1"/>
        <end position="18"/>
    </location>
</feature>
<evidence type="ECO:0000256" key="7">
    <source>
        <dbReference type="ARBA" id="ARBA00022729"/>
    </source>
</evidence>
<evidence type="ECO:0000256" key="10">
    <source>
        <dbReference type="ARBA" id="ARBA00022777"/>
    </source>
</evidence>
<dbReference type="PANTHER" id="PTHR27005">
    <property type="entry name" value="WALL-ASSOCIATED RECEPTOR KINASE-LIKE 21"/>
    <property type="match status" value="1"/>
</dbReference>
<dbReference type="PROSITE" id="PS00107">
    <property type="entry name" value="PROTEIN_KINASE_ATP"/>
    <property type="match status" value="1"/>
</dbReference>
<dbReference type="SUPFAM" id="SSF56112">
    <property type="entry name" value="Protein kinase-like (PK-like)"/>
    <property type="match status" value="1"/>
</dbReference>
<keyword evidence="4" id="KW-0597">Phosphoprotein</keyword>
<dbReference type="EMBL" id="JBCNJP010000010">
    <property type="protein sequence ID" value="KAK9072296.1"/>
    <property type="molecule type" value="Genomic_DNA"/>
</dbReference>
<keyword evidence="15" id="KW-0325">Glycoprotein</keyword>
<dbReference type="InterPro" id="IPR017441">
    <property type="entry name" value="Protein_kinase_ATP_BS"/>
</dbReference>
<evidence type="ECO:0000256" key="19">
    <source>
        <dbReference type="PROSITE-ProRule" id="PRU00076"/>
    </source>
</evidence>
<evidence type="ECO:0000256" key="6">
    <source>
        <dbReference type="ARBA" id="ARBA00022692"/>
    </source>
</evidence>
<dbReference type="Gene3D" id="2.10.25.10">
    <property type="entry name" value="Laminin"/>
    <property type="match status" value="1"/>
</dbReference>
<dbReference type="Pfam" id="PF07645">
    <property type="entry name" value="EGF_CA"/>
    <property type="match status" value="1"/>
</dbReference>
<evidence type="ECO:0000256" key="9">
    <source>
        <dbReference type="ARBA" id="ARBA00022741"/>
    </source>
</evidence>
<dbReference type="InterPro" id="IPR008271">
    <property type="entry name" value="Ser/Thr_kinase_AS"/>
</dbReference>
<dbReference type="AlphaFoldDB" id="A0AAP0DBV6"/>
<dbReference type="InterPro" id="IPR011009">
    <property type="entry name" value="Kinase-like_dom_sf"/>
</dbReference>
<comment type="caution">
    <text evidence="25">The sequence shown here is derived from an EMBL/GenBank/DDBJ whole genome shotgun (WGS) entry which is preliminary data.</text>
</comment>
<dbReference type="GO" id="GO:0007166">
    <property type="term" value="P:cell surface receptor signaling pathway"/>
    <property type="evidence" value="ECO:0007669"/>
    <property type="project" value="InterPro"/>
</dbReference>
<dbReference type="GO" id="GO:0005524">
    <property type="term" value="F:ATP binding"/>
    <property type="evidence" value="ECO:0007669"/>
    <property type="project" value="UniProtKB-UniRule"/>
</dbReference>
<dbReference type="CDD" id="cd00054">
    <property type="entry name" value="EGF_CA"/>
    <property type="match status" value="2"/>
</dbReference>
<dbReference type="FunFam" id="1.10.510.10:FF:000084">
    <property type="entry name" value="Wall-associated receptor kinase 2"/>
    <property type="match status" value="1"/>
</dbReference>
<dbReference type="SMART" id="SM00220">
    <property type="entry name" value="S_TKc"/>
    <property type="match status" value="1"/>
</dbReference>
<dbReference type="Gene3D" id="1.10.510.10">
    <property type="entry name" value="Transferase(Phosphotransferase) domain 1"/>
    <property type="match status" value="1"/>
</dbReference>
<keyword evidence="2" id="KW-0723">Serine/threonine-protein kinase</keyword>
<keyword evidence="11 20" id="KW-0067">ATP-binding</keyword>
<dbReference type="FunFam" id="2.10.25.10:FF:000038">
    <property type="entry name" value="Fibrillin 2"/>
    <property type="match status" value="1"/>
</dbReference>
<dbReference type="PROSITE" id="PS50026">
    <property type="entry name" value="EGF_3"/>
    <property type="match status" value="2"/>
</dbReference>
<evidence type="ECO:0000256" key="16">
    <source>
        <dbReference type="ARBA" id="ARBA00047558"/>
    </source>
</evidence>
<keyword evidence="9 20" id="KW-0547">Nucleotide-binding</keyword>
<dbReference type="GO" id="GO:0005886">
    <property type="term" value="C:plasma membrane"/>
    <property type="evidence" value="ECO:0007669"/>
    <property type="project" value="TreeGrafter"/>
</dbReference>
<evidence type="ECO:0000256" key="5">
    <source>
        <dbReference type="ARBA" id="ARBA00022679"/>
    </source>
</evidence>
<evidence type="ECO:0000256" key="14">
    <source>
        <dbReference type="ARBA" id="ARBA00023157"/>
    </source>
</evidence>
<dbReference type="Pfam" id="PF00069">
    <property type="entry name" value="Pkinase"/>
    <property type="match status" value="1"/>
</dbReference>
<evidence type="ECO:0000256" key="11">
    <source>
        <dbReference type="ARBA" id="ARBA00022840"/>
    </source>
</evidence>
<keyword evidence="3 19" id="KW-0245">EGF-like domain</keyword>
<dbReference type="InterPro" id="IPR025287">
    <property type="entry name" value="WAK_GUB"/>
</dbReference>
<dbReference type="Proteomes" id="UP001408789">
    <property type="component" value="Unassembled WGS sequence"/>
</dbReference>
<dbReference type="GO" id="GO:0004674">
    <property type="term" value="F:protein serine/threonine kinase activity"/>
    <property type="evidence" value="ECO:0007669"/>
    <property type="project" value="UniProtKB-KW"/>
</dbReference>